<evidence type="ECO:0000256" key="4">
    <source>
        <dbReference type="ARBA" id="ARBA00023053"/>
    </source>
</evidence>
<comment type="catalytic activity">
    <reaction evidence="8">
        <text>a ubiquinone + n Na(+)(in) + NADH + H(+) = a ubiquinol + n Na(+)(out) + NAD(+)</text>
        <dbReference type="Rhea" id="RHEA:47748"/>
        <dbReference type="Rhea" id="RHEA-COMP:9565"/>
        <dbReference type="Rhea" id="RHEA-COMP:9566"/>
        <dbReference type="ChEBI" id="CHEBI:15378"/>
        <dbReference type="ChEBI" id="CHEBI:16389"/>
        <dbReference type="ChEBI" id="CHEBI:17976"/>
        <dbReference type="ChEBI" id="CHEBI:29101"/>
        <dbReference type="ChEBI" id="CHEBI:57540"/>
        <dbReference type="ChEBI" id="CHEBI:57945"/>
        <dbReference type="EC" id="7.2.1.1"/>
    </reaction>
</comment>
<organism evidence="12 13">
    <name type="scientific">Halomonas johnsoniae</name>
    <dbReference type="NCBI Taxonomy" id="502832"/>
    <lineage>
        <taxon>Bacteria</taxon>
        <taxon>Pseudomonadati</taxon>
        <taxon>Pseudomonadota</taxon>
        <taxon>Gammaproteobacteria</taxon>
        <taxon>Oceanospirillales</taxon>
        <taxon>Halomonadaceae</taxon>
        <taxon>Halomonas</taxon>
    </lineage>
</organism>
<evidence type="ECO:0000313" key="13">
    <source>
        <dbReference type="Proteomes" id="UP000647585"/>
    </source>
</evidence>
<dbReference type="NCBIfam" id="TIGR01936">
    <property type="entry name" value="nqrA"/>
    <property type="match status" value="1"/>
</dbReference>
<evidence type="ECO:0000256" key="8">
    <source>
        <dbReference type="HAMAP-Rule" id="MF_00425"/>
    </source>
</evidence>
<evidence type="ECO:0000256" key="2">
    <source>
        <dbReference type="ARBA" id="ARBA00022967"/>
    </source>
</evidence>
<accession>A0ABQ2WML8</accession>
<comment type="subunit">
    <text evidence="8">Composed of six subunits; NqrA, NqrB, NqrC, NqrD, NqrE and NqrF.</text>
</comment>
<dbReference type="InterPro" id="IPR008703">
    <property type="entry name" value="NqrA"/>
</dbReference>
<feature type="domain" description="NqrA N-terminal barrel-sandwich hybrid" evidence="9">
    <location>
        <begin position="2"/>
        <end position="95"/>
    </location>
</feature>
<feature type="domain" description="NqrA second alpha/beta" evidence="11">
    <location>
        <begin position="114"/>
        <end position="258"/>
    </location>
</feature>
<dbReference type="Pfam" id="PF11973">
    <property type="entry name" value="NQRA_SLBB"/>
    <property type="match status" value="1"/>
</dbReference>
<dbReference type="InterPro" id="IPR056148">
    <property type="entry name" value="NQRA_2nd"/>
</dbReference>
<evidence type="ECO:0000256" key="3">
    <source>
        <dbReference type="ARBA" id="ARBA00023027"/>
    </source>
</evidence>
<dbReference type="PANTHER" id="PTHR37839">
    <property type="entry name" value="NA(+)-TRANSLOCATING NADH-QUINONE REDUCTASE SUBUNIT A"/>
    <property type="match status" value="1"/>
</dbReference>
<protein>
    <recommendedName>
        <fullName evidence="8">Na(+)-translocating NADH-quinone reductase subunit A</fullName>
        <shortName evidence="8">Na(+)-NQR subunit A</shortName>
        <shortName evidence="8">Na(+)-translocating NQR subunit A</shortName>
        <ecNumber evidence="8">7.2.1.1</ecNumber>
    </recommendedName>
    <alternativeName>
        <fullName evidence="8">NQR complex subunit A</fullName>
    </alternativeName>
    <alternativeName>
        <fullName evidence="8">NQR-1 subunit A</fullName>
    </alternativeName>
</protein>
<comment type="similarity">
    <text evidence="8">Belongs to the NqrA family.</text>
</comment>
<dbReference type="InterPro" id="IPR056147">
    <property type="entry name" value="NQRA_N"/>
</dbReference>
<keyword evidence="6 8" id="KW-0830">Ubiquinone</keyword>
<keyword evidence="5 8" id="KW-0406">Ion transport</keyword>
<proteinExistence type="inferred from homology"/>
<keyword evidence="3 8" id="KW-0520">NAD</keyword>
<dbReference type="EMBL" id="BMXO01000013">
    <property type="protein sequence ID" value="GGW64318.1"/>
    <property type="molecule type" value="Genomic_DNA"/>
</dbReference>
<gene>
    <name evidence="8 12" type="primary">nqrA</name>
    <name evidence="12" type="ORF">GCM10007158_26420</name>
</gene>
<reference evidence="13" key="1">
    <citation type="journal article" date="2019" name="Int. J. Syst. Evol. Microbiol.">
        <title>The Global Catalogue of Microorganisms (GCM) 10K type strain sequencing project: providing services to taxonomists for standard genome sequencing and annotation.</title>
        <authorList>
            <consortium name="The Broad Institute Genomics Platform"/>
            <consortium name="The Broad Institute Genome Sequencing Center for Infectious Disease"/>
            <person name="Wu L."/>
            <person name="Ma J."/>
        </authorList>
    </citation>
    <scope>NUCLEOTIDE SEQUENCE [LARGE SCALE GENOMIC DNA]</scope>
    <source>
        <strain evidence="13">KCTC 22157</strain>
    </source>
</reference>
<dbReference type="NCBIfam" id="NF003759">
    <property type="entry name" value="PRK05352.1-2"/>
    <property type="match status" value="1"/>
</dbReference>
<evidence type="ECO:0000313" key="12">
    <source>
        <dbReference type="EMBL" id="GGW64318.1"/>
    </source>
</evidence>
<dbReference type="Pfam" id="PF24836">
    <property type="entry name" value="NQRA_2nd"/>
    <property type="match status" value="1"/>
</dbReference>
<evidence type="ECO:0000256" key="5">
    <source>
        <dbReference type="ARBA" id="ARBA00023065"/>
    </source>
</evidence>
<dbReference type="InterPro" id="IPR022615">
    <property type="entry name" value="NqrA_C_domain"/>
</dbReference>
<evidence type="ECO:0000259" key="10">
    <source>
        <dbReference type="Pfam" id="PF11973"/>
    </source>
</evidence>
<comment type="function">
    <text evidence="8">NQR complex catalyzes the reduction of ubiquinone-1 to ubiquinol by two successive reactions, coupled with the transport of Na(+) ions from the cytoplasm to the periplasm. NqrA to NqrE are probably involved in the second step, the conversion of ubisemiquinone to ubiquinol.</text>
</comment>
<comment type="caution">
    <text evidence="12">The sequence shown here is derived from an EMBL/GenBank/DDBJ whole genome shotgun (WGS) entry which is preliminary data.</text>
</comment>
<keyword evidence="13" id="KW-1185">Reference proteome</keyword>
<evidence type="ECO:0000256" key="1">
    <source>
        <dbReference type="ARBA" id="ARBA00022448"/>
    </source>
</evidence>
<keyword evidence="7 8" id="KW-0739">Sodium transport</keyword>
<dbReference type="EC" id="7.2.1.1" evidence="8"/>
<keyword evidence="1 8" id="KW-0813">Transport</keyword>
<keyword evidence="2 8" id="KW-1278">Translocase</keyword>
<dbReference type="PANTHER" id="PTHR37839:SF1">
    <property type="entry name" value="NA(+)-TRANSLOCATING NADH-QUINONE REDUCTASE SUBUNIT A"/>
    <property type="match status" value="1"/>
</dbReference>
<name>A0ABQ2WML8_9GAMM</name>
<dbReference type="Pfam" id="PF05896">
    <property type="entry name" value="NQRA_N"/>
    <property type="match status" value="1"/>
</dbReference>
<feature type="domain" description="Na(+)-translocating NADH-quinone reductase subunit A C-terminal" evidence="10">
    <location>
        <begin position="263"/>
        <end position="312"/>
    </location>
</feature>
<dbReference type="Proteomes" id="UP000647585">
    <property type="component" value="Unassembled WGS sequence"/>
</dbReference>
<dbReference type="HAMAP" id="MF_00425">
    <property type="entry name" value="NqrA"/>
    <property type="match status" value="1"/>
</dbReference>
<dbReference type="RefSeq" id="WP_144983153.1">
    <property type="nucleotide sequence ID" value="NZ_BMXO01000013.1"/>
</dbReference>
<evidence type="ECO:0000256" key="7">
    <source>
        <dbReference type="ARBA" id="ARBA00023201"/>
    </source>
</evidence>
<keyword evidence="4 8" id="KW-0915">Sodium</keyword>
<evidence type="ECO:0000259" key="11">
    <source>
        <dbReference type="Pfam" id="PF24836"/>
    </source>
</evidence>
<evidence type="ECO:0000259" key="9">
    <source>
        <dbReference type="Pfam" id="PF05896"/>
    </source>
</evidence>
<sequence length="449" mass="48908">MIEVKKGLDLPITGAPEQRIEDAQLVRHVAILGTDYVGMKPTMEVQEGDKVKLGQLLFTDKKVDGVRFTAPAAGEVVAINRGEKRRLLSVVIKVDENEEAMTFASHDRGTLGQLDRQTVVDQLVESGLWTALRTRPFSRTPAIDSVPADIFVTAVDTHPLSADPALIINENSQAFEDGLKVLTRLTEGNVFLCTGANASLPGSDVSGVKTETFAGPHPAGLVGTHIHYLSPVALHKKVWHIGYQDVIAFGKLFVEGKLDVTRIVAVGGPRAEKPRLLRTRVGASTQELLAGEVIQPEDTRVISGSVFSGFAAEGNITYLGRFHNQVSLLEEGNKRTFMGWLSLGANRHSIMGIYLSKFKGLSNYAPTTSTNGSERAMVPVGNYERVMPLDVMPTQLLRSLIVGDIEVAMQLGCLELDEEDLALCTYVCPGKYEYGPILRDNLTMIEKEA</sequence>
<evidence type="ECO:0000256" key="6">
    <source>
        <dbReference type="ARBA" id="ARBA00023075"/>
    </source>
</evidence>